<accession>A0A939DSI1</accession>
<dbReference type="Gene3D" id="2.130.10.10">
    <property type="entry name" value="YVTN repeat-like/Quinoprotein amine dehydrogenase"/>
    <property type="match status" value="1"/>
</dbReference>
<dbReference type="SUPFAM" id="SSF50998">
    <property type="entry name" value="Quinoprotein alcohol dehydrogenase-like"/>
    <property type="match status" value="1"/>
</dbReference>
<sequence length="116" mass="11921">QVKVKGEVLAKPAVAEGLVVVNTGAGIMFALDAETGEQQWLYESEVPPLSLRGISAPTTSSGGAMVGTASGKLAVVIMENGQVAWEQAVTAPTGATELDRLVDIDVEPLILGGVIY</sequence>
<dbReference type="EMBL" id="JAFKCV010000196">
    <property type="protein sequence ID" value="MBN7827949.1"/>
    <property type="molecule type" value="Genomic_DNA"/>
</dbReference>
<dbReference type="InterPro" id="IPR002372">
    <property type="entry name" value="PQQ_rpt_dom"/>
</dbReference>
<dbReference type="Pfam" id="PF13360">
    <property type="entry name" value="PQQ_2"/>
    <property type="match status" value="1"/>
</dbReference>
<comment type="caution">
    <text evidence="2">The sequence shown here is derived from an EMBL/GenBank/DDBJ whole genome shotgun (WGS) entry which is preliminary data.</text>
</comment>
<dbReference type="InterPro" id="IPR011047">
    <property type="entry name" value="Quinoprotein_ADH-like_sf"/>
</dbReference>
<dbReference type="InterPro" id="IPR015943">
    <property type="entry name" value="WD40/YVTN_repeat-like_dom_sf"/>
</dbReference>
<dbReference type="AlphaFoldDB" id="A0A939DSI1"/>
<gene>
    <name evidence="2" type="ORF">J0A66_22205</name>
</gene>
<dbReference type="RefSeq" id="WP_206576004.1">
    <property type="nucleotide sequence ID" value="NZ_JAFKCV010000196.1"/>
</dbReference>
<keyword evidence="3" id="KW-1185">Reference proteome</keyword>
<feature type="non-terminal residue" evidence="2">
    <location>
        <position position="1"/>
    </location>
</feature>
<evidence type="ECO:0000259" key="1">
    <source>
        <dbReference type="Pfam" id="PF13360"/>
    </source>
</evidence>
<reference evidence="2" key="1">
    <citation type="submission" date="2021-03" db="EMBL/GenBank/DDBJ databases">
        <title>novel species isolated from a fishpond in China.</title>
        <authorList>
            <person name="Lu H."/>
            <person name="Cai Z."/>
        </authorList>
    </citation>
    <scope>NUCLEOTIDE SEQUENCE</scope>
    <source>
        <strain evidence="2">JCM 30855</strain>
    </source>
</reference>
<proteinExistence type="predicted"/>
<evidence type="ECO:0000313" key="3">
    <source>
        <dbReference type="Proteomes" id="UP000664654"/>
    </source>
</evidence>
<protein>
    <submittedName>
        <fullName evidence="2">PQQ-binding-like beta-propeller repeat protein</fullName>
    </submittedName>
</protein>
<dbReference type="Proteomes" id="UP000664654">
    <property type="component" value="Unassembled WGS sequence"/>
</dbReference>
<evidence type="ECO:0000313" key="2">
    <source>
        <dbReference type="EMBL" id="MBN7827949.1"/>
    </source>
</evidence>
<organism evidence="2 3">
    <name type="scientific">Bowmanella dokdonensis</name>
    <dbReference type="NCBI Taxonomy" id="751969"/>
    <lineage>
        <taxon>Bacteria</taxon>
        <taxon>Pseudomonadati</taxon>
        <taxon>Pseudomonadota</taxon>
        <taxon>Gammaproteobacteria</taxon>
        <taxon>Alteromonadales</taxon>
        <taxon>Alteromonadaceae</taxon>
        <taxon>Bowmanella</taxon>
    </lineage>
</organism>
<name>A0A939DSI1_9ALTE</name>
<feature type="domain" description="Pyrrolo-quinoline quinone repeat" evidence="1">
    <location>
        <begin position="2"/>
        <end position="116"/>
    </location>
</feature>
<feature type="non-terminal residue" evidence="2">
    <location>
        <position position="116"/>
    </location>
</feature>